<dbReference type="InterPro" id="IPR052091">
    <property type="entry name" value="Beta-ala_Activ/Resist"/>
</dbReference>
<dbReference type="OMA" id="NGNVICC"/>
<dbReference type="Pfam" id="PF13570">
    <property type="entry name" value="Beta-prop_ACSF4"/>
    <property type="match status" value="1"/>
</dbReference>
<dbReference type="InterPro" id="IPR000873">
    <property type="entry name" value="AMP-dep_synth/lig_dom"/>
</dbReference>
<feature type="domain" description="Pyrrolo-quinoline quinone repeat" evidence="2">
    <location>
        <begin position="579"/>
        <end position="906"/>
    </location>
</feature>
<organism evidence="3 4">
    <name type="scientific">Lottia gigantea</name>
    <name type="common">Giant owl limpet</name>
    <dbReference type="NCBI Taxonomy" id="225164"/>
    <lineage>
        <taxon>Eukaryota</taxon>
        <taxon>Metazoa</taxon>
        <taxon>Spiralia</taxon>
        <taxon>Lophotrochozoa</taxon>
        <taxon>Mollusca</taxon>
        <taxon>Gastropoda</taxon>
        <taxon>Patellogastropoda</taxon>
        <taxon>Lottioidea</taxon>
        <taxon>Lottiidae</taxon>
        <taxon>Lottia</taxon>
    </lineage>
</organism>
<keyword evidence="4" id="KW-1185">Reference proteome</keyword>
<dbReference type="InterPro" id="IPR042099">
    <property type="entry name" value="ANL_N_sf"/>
</dbReference>
<evidence type="ECO:0008006" key="5">
    <source>
        <dbReference type="Google" id="ProtNLM"/>
    </source>
</evidence>
<dbReference type="PANTHER" id="PTHR44394:SF1">
    <property type="entry name" value="BETA-ALANINE-ACTIVATING ENZYME"/>
    <property type="match status" value="1"/>
</dbReference>
<dbReference type="Gene3D" id="3.40.50.12780">
    <property type="entry name" value="N-terminal domain of ligase-like"/>
    <property type="match status" value="1"/>
</dbReference>
<dbReference type="SMART" id="SM00564">
    <property type="entry name" value="PQQ"/>
    <property type="match status" value="6"/>
</dbReference>
<evidence type="ECO:0000313" key="3">
    <source>
        <dbReference type="EMBL" id="ESO88498.1"/>
    </source>
</evidence>
<dbReference type="Gene3D" id="2.130.10.10">
    <property type="entry name" value="YVTN repeat-like/Quinoprotein amine dehydrogenase"/>
    <property type="match status" value="2"/>
</dbReference>
<dbReference type="SUPFAM" id="SSF50998">
    <property type="entry name" value="Quinoprotein alcohol dehydrogenase-like"/>
    <property type="match status" value="2"/>
</dbReference>
<dbReference type="SUPFAM" id="SSF56801">
    <property type="entry name" value="Acetyl-CoA synthetase-like"/>
    <property type="match status" value="1"/>
</dbReference>
<dbReference type="InterPro" id="IPR002372">
    <property type="entry name" value="PQQ_rpt_dom"/>
</dbReference>
<gene>
    <name evidence="3" type="ORF">LOTGIDRAFT_125913</name>
</gene>
<evidence type="ECO:0000259" key="2">
    <source>
        <dbReference type="Pfam" id="PF13570"/>
    </source>
</evidence>
<dbReference type="HOGENOM" id="CLU_010423_0_0_1"/>
<dbReference type="AlphaFoldDB" id="V3ZBT9"/>
<dbReference type="STRING" id="225164.V3ZBT9"/>
<dbReference type="Proteomes" id="UP000030746">
    <property type="component" value="Unassembled WGS sequence"/>
</dbReference>
<dbReference type="PANTHER" id="PTHR44394">
    <property type="entry name" value="BETA-ALANINE-ACTIVATING ENZYME"/>
    <property type="match status" value="1"/>
</dbReference>
<evidence type="ECO:0000259" key="1">
    <source>
        <dbReference type="Pfam" id="PF00501"/>
    </source>
</evidence>
<name>V3ZBT9_LOTGI</name>
<dbReference type="InterPro" id="IPR045851">
    <property type="entry name" value="AMP-bd_C_sf"/>
</dbReference>
<dbReference type="InterPro" id="IPR011047">
    <property type="entry name" value="Quinoprotein_ADH-like_sf"/>
</dbReference>
<feature type="non-terminal residue" evidence="3">
    <location>
        <position position="1"/>
    </location>
</feature>
<dbReference type="InterPro" id="IPR015943">
    <property type="entry name" value="WD40/YVTN_repeat-like_dom_sf"/>
</dbReference>
<dbReference type="Gene3D" id="2.40.10.480">
    <property type="match status" value="1"/>
</dbReference>
<dbReference type="GeneID" id="20232545"/>
<dbReference type="Pfam" id="PF00501">
    <property type="entry name" value="AMP-binding"/>
    <property type="match status" value="1"/>
</dbReference>
<dbReference type="EMBL" id="KB202685">
    <property type="protein sequence ID" value="ESO88498.1"/>
    <property type="molecule type" value="Genomic_DNA"/>
</dbReference>
<sequence>AYCITTSGTTSAPKIVSVPHRCIVSNLLALREIFSVSPEDCLFLASPLTFDPSIIELFISIISGASILIVPDYIKQIPDRLLDILYHRNSITILQATPSLLYQFKSSELKRTLLGNNTSLRILALGGEEFPPISVVNQWKDPGCPVEFYNLYGITEVSCWSNCYHVTAEDYKLKLKNVPIGEPLNGIEVKVTNKDGEKIRQGEGLLWIGIKERVCDINNERRDINNKGDISNKDIIWRCTGDIVRILNNSHIIYLYRTDTQIKRQGKRLDLSTIQSCVMEVDDIKQCYVIYDENKLWVFIVSEMVNELETIVLSYIQNKLPLYYHPDCVRDIQSLPLTSHGKINRKKLLKIMHEESRNIKIPTTLCELTKWLKNLWQKHISLVDQCKEDITIEDSSYFIMLGGNSLQAVYLTDYIQSALHSRHPVILDCLLNKNFSQNIHCLYDIINIYIGLDEISTQKHNGSVIENSNPKKQKLEKDGLGFRNGKDDSGNHRSNFEYFICRGNRTYQCATSSLQHGKMKSCCNQHNKHVSNLYKCSDCDTDSSEFYKENSGLRESQIIKNNGDMKPKIELQSLWKYDTGKCVDSSPCVSARSDGSSVVFIGSHSHKFTALDVNNGDIIWEIYLGDRIESSPCLSNCGTFVIVGCYDGMLYIINVNNGDIKWRFQTGSHIKSSPVLDPLTSFIVFGSHDQCLYAVDIDKEECKWKCAVNNGSLFSTPLIYNNTVYIGTLGGQLLAINTDDGSIKWRLDVNKPIFSSPCYLYNSIIVASVNGYIYSVSLTGNVMWTFQTNAPIFCSPVISECRQNKCVIIGSHDNHLYCLNQSGQLNWKFKSSSHIYSTPFVYSTSTRLEHSSQNASTNGDLNIISVSTGEVLYSIQLPGELFSSPVIYQNKLLIGCRDNHLYCFQIEHELK</sequence>
<proteinExistence type="predicted"/>
<dbReference type="RefSeq" id="XP_009060904.1">
    <property type="nucleotide sequence ID" value="XM_009062656.1"/>
</dbReference>
<accession>V3ZBT9</accession>
<evidence type="ECO:0000313" key="4">
    <source>
        <dbReference type="Proteomes" id="UP000030746"/>
    </source>
</evidence>
<dbReference type="KEGG" id="lgi:LOTGIDRAFT_125913"/>
<feature type="domain" description="AMP-dependent synthetase/ligase" evidence="1">
    <location>
        <begin position="1"/>
        <end position="208"/>
    </location>
</feature>
<protein>
    <recommendedName>
        <fullName evidence="5">Carrier domain-containing protein</fullName>
    </recommendedName>
</protein>
<dbReference type="CTD" id="20232545"/>
<reference evidence="3 4" key="1">
    <citation type="journal article" date="2013" name="Nature">
        <title>Insights into bilaterian evolution from three spiralian genomes.</title>
        <authorList>
            <person name="Simakov O."/>
            <person name="Marletaz F."/>
            <person name="Cho S.J."/>
            <person name="Edsinger-Gonzales E."/>
            <person name="Havlak P."/>
            <person name="Hellsten U."/>
            <person name="Kuo D.H."/>
            <person name="Larsson T."/>
            <person name="Lv J."/>
            <person name="Arendt D."/>
            <person name="Savage R."/>
            <person name="Osoegawa K."/>
            <person name="de Jong P."/>
            <person name="Grimwood J."/>
            <person name="Chapman J.A."/>
            <person name="Shapiro H."/>
            <person name="Aerts A."/>
            <person name="Otillar R.P."/>
            <person name="Terry A.Y."/>
            <person name="Boore J.L."/>
            <person name="Grigoriev I.V."/>
            <person name="Lindberg D.R."/>
            <person name="Seaver E.C."/>
            <person name="Weisblat D.A."/>
            <person name="Putnam N.H."/>
            <person name="Rokhsar D.S."/>
        </authorList>
    </citation>
    <scope>NUCLEOTIDE SEQUENCE [LARGE SCALE GENOMIC DNA]</scope>
</reference>
<dbReference type="Gene3D" id="3.30.300.30">
    <property type="match status" value="1"/>
</dbReference>
<dbReference type="GO" id="GO:0043041">
    <property type="term" value="P:amino acid activation for nonribosomal peptide biosynthetic process"/>
    <property type="evidence" value="ECO:0007669"/>
    <property type="project" value="TreeGrafter"/>
</dbReference>
<dbReference type="InterPro" id="IPR018391">
    <property type="entry name" value="PQQ_b-propeller_rpt"/>
</dbReference>
<dbReference type="OrthoDB" id="408177at2759"/>